<dbReference type="AlphaFoldDB" id="A0A388K137"/>
<evidence type="ECO:0000259" key="4">
    <source>
        <dbReference type="PROSITE" id="PS50158"/>
    </source>
</evidence>
<feature type="region of interest" description="Disordered" evidence="3">
    <location>
        <begin position="77"/>
        <end position="100"/>
    </location>
</feature>
<dbReference type="GO" id="GO:0003676">
    <property type="term" value="F:nucleic acid binding"/>
    <property type="evidence" value="ECO:0007669"/>
    <property type="project" value="InterPro"/>
</dbReference>
<accession>A0A388K137</accession>
<dbReference type="SMART" id="SM00343">
    <property type="entry name" value="ZnF_C2HC"/>
    <property type="match status" value="1"/>
</dbReference>
<keyword evidence="6" id="KW-1185">Reference proteome</keyword>
<dbReference type="Proteomes" id="UP000265515">
    <property type="component" value="Unassembled WGS sequence"/>
</dbReference>
<dbReference type="PROSITE" id="PS50158">
    <property type="entry name" value="ZF_CCHC"/>
    <property type="match status" value="1"/>
</dbReference>
<dbReference type="GO" id="GO:0008270">
    <property type="term" value="F:zinc ion binding"/>
    <property type="evidence" value="ECO:0007669"/>
    <property type="project" value="UniProtKB-KW"/>
</dbReference>
<keyword evidence="1" id="KW-0479">Metal-binding</keyword>
<dbReference type="Pfam" id="PF00098">
    <property type="entry name" value="zf-CCHC"/>
    <property type="match status" value="1"/>
</dbReference>
<organism evidence="5 6">
    <name type="scientific">Chara braunii</name>
    <name type="common">Braun's stonewort</name>
    <dbReference type="NCBI Taxonomy" id="69332"/>
    <lineage>
        <taxon>Eukaryota</taxon>
        <taxon>Viridiplantae</taxon>
        <taxon>Streptophyta</taxon>
        <taxon>Charophyceae</taxon>
        <taxon>Charales</taxon>
        <taxon>Characeae</taxon>
        <taxon>Chara</taxon>
    </lineage>
</organism>
<dbReference type="InterPro" id="IPR036875">
    <property type="entry name" value="Znf_CCHC_sf"/>
</dbReference>
<dbReference type="EMBL" id="BFEA01000042">
    <property type="protein sequence ID" value="GBG63762.1"/>
    <property type="molecule type" value="Genomic_DNA"/>
</dbReference>
<protein>
    <recommendedName>
        <fullName evidence="4">CCHC-type domain-containing protein</fullName>
    </recommendedName>
</protein>
<feature type="domain" description="CCHC-type" evidence="4">
    <location>
        <begin position="62"/>
        <end position="78"/>
    </location>
</feature>
<reference evidence="5 6" key="1">
    <citation type="journal article" date="2018" name="Cell">
        <title>The Chara Genome: Secondary Complexity and Implications for Plant Terrestrialization.</title>
        <authorList>
            <person name="Nishiyama T."/>
            <person name="Sakayama H."/>
            <person name="Vries J.D."/>
            <person name="Buschmann H."/>
            <person name="Saint-Marcoux D."/>
            <person name="Ullrich K.K."/>
            <person name="Haas F.B."/>
            <person name="Vanderstraeten L."/>
            <person name="Becker D."/>
            <person name="Lang D."/>
            <person name="Vosolsobe S."/>
            <person name="Rombauts S."/>
            <person name="Wilhelmsson P.K.I."/>
            <person name="Janitza P."/>
            <person name="Kern R."/>
            <person name="Heyl A."/>
            <person name="Rumpler F."/>
            <person name="Villalobos L.I.A.C."/>
            <person name="Clay J.M."/>
            <person name="Skokan R."/>
            <person name="Toyoda A."/>
            <person name="Suzuki Y."/>
            <person name="Kagoshima H."/>
            <person name="Schijlen E."/>
            <person name="Tajeshwar N."/>
            <person name="Catarino B."/>
            <person name="Hetherington A.J."/>
            <person name="Saltykova A."/>
            <person name="Bonnot C."/>
            <person name="Breuninger H."/>
            <person name="Symeonidi A."/>
            <person name="Radhakrishnan G.V."/>
            <person name="Van Nieuwerburgh F."/>
            <person name="Deforce D."/>
            <person name="Chang C."/>
            <person name="Karol K.G."/>
            <person name="Hedrich R."/>
            <person name="Ulvskov P."/>
            <person name="Glockner G."/>
            <person name="Delwiche C.F."/>
            <person name="Petrasek J."/>
            <person name="Van de Peer Y."/>
            <person name="Friml J."/>
            <person name="Beilby M."/>
            <person name="Dolan L."/>
            <person name="Kohara Y."/>
            <person name="Sugano S."/>
            <person name="Fujiyama A."/>
            <person name="Delaux P.-M."/>
            <person name="Quint M."/>
            <person name="TheiBen G."/>
            <person name="Hagemann M."/>
            <person name="Harholt J."/>
            <person name="Dunand C."/>
            <person name="Zachgo S."/>
            <person name="Langdale J."/>
            <person name="Maumus F."/>
            <person name="Straeten D.V.D."/>
            <person name="Gould S.B."/>
            <person name="Rensing S.A."/>
        </authorList>
    </citation>
    <scope>NUCLEOTIDE SEQUENCE [LARGE SCALE GENOMIC DNA]</scope>
    <source>
        <strain evidence="5 6">S276</strain>
    </source>
</reference>
<dbReference type="InterPro" id="IPR001878">
    <property type="entry name" value="Znf_CCHC"/>
</dbReference>
<evidence type="ECO:0000313" key="5">
    <source>
        <dbReference type="EMBL" id="GBG63762.1"/>
    </source>
</evidence>
<dbReference type="SUPFAM" id="SSF57756">
    <property type="entry name" value="Retrovirus zinc finger-like domains"/>
    <property type="match status" value="1"/>
</dbReference>
<name>A0A388K137_CHABU</name>
<feature type="compositionally biased region" description="Basic and acidic residues" evidence="3">
    <location>
        <begin position="251"/>
        <end position="260"/>
    </location>
</feature>
<evidence type="ECO:0000256" key="1">
    <source>
        <dbReference type="PROSITE-ProRule" id="PRU00047"/>
    </source>
</evidence>
<gene>
    <name evidence="5" type="ORF">CBR_g39306</name>
</gene>
<dbReference type="Gene3D" id="4.10.60.10">
    <property type="entry name" value="Zinc finger, CCHC-type"/>
    <property type="match status" value="1"/>
</dbReference>
<evidence type="ECO:0000256" key="3">
    <source>
        <dbReference type="SAM" id="MobiDB-lite"/>
    </source>
</evidence>
<proteinExistence type="predicted"/>
<feature type="coiled-coil region" evidence="2">
    <location>
        <begin position="109"/>
        <end position="136"/>
    </location>
</feature>
<feature type="region of interest" description="Disordered" evidence="3">
    <location>
        <begin position="216"/>
        <end position="264"/>
    </location>
</feature>
<sequence>MTKRLGLSFFGLGGIRWLVIEFYRYLSDFDHLVPGAGDWCWELGGSIADWPGLFPRMATPFKCYTCGGEGHFARECPSKPNGGGGNTNGGSQATTPVTPRFWTPRRNQVDEEEEFLRELINERKEERAKGKELEDQRRFDERLRTEVAKYTEATKAEVMAEIGRQYRGHREDLRREEQIRGWSSPPARRGLHMGCDEVDLGTDDLDEEIRRLSTLREKRRKGKEPVGTRRFRQPAFSEPGDDGDGTPARAETSRRAEARARTKIPAGSGADGFLQFILDQKKELKTMRIDELKCICTKECVRYCTKGPSIDRIIEARTKLAYDGFVFSLATSAPGSPEVDLAN</sequence>
<evidence type="ECO:0000313" key="6">
    <source>
        <dbReference type="Proteomes" id="UP000265515"/>
    </source>
</evidence>
<keyword evidence="2" id="KW-0175">Coiled coil</keyword>
<dbReference type="Gramene" id="GBG63762">
    <property type="protein sequence ID" value="GBG63762"/>
    <property type="gene ID" value="CBR_g39306"/>
</dbReference>
<evidence type="ECO:0000256" key="2">
    <source>
        <dbReference type="SAM" id="Coils"/>
    </source>
</evidence>
<comment type="caution">
    <text evidence="5">The sequence shown here is derived from an EMBL/GenBank/DDBJ whole genome shotgun (WGS) entry which is preliminary data.</text>
</comment>
<keyword evidence="1" id="KW-0862">Zinc</keyword>
<keyword evidence="1" id="KW-0863">Zinc-finger</keyword>